<evidence type="ECO:0000256" key="1">
    <source>
        <dbReference type="ARBA" id="ARBA00004141"/>
    </source>
</evidence>
<evidence type="ECO:0000256" key="6">
    <source>
        <dbReference type="ARBA" id="ARBA00023053"/>
    </source>
</evidence>
<evidence type="ECO:0000256" key="5">
    <source>
        <dbReference type="ARBA" id="ARBA00022989"/>
    </source>
</evidence>
<feature type="transmembrane region" description="Helical" evidence="13">
    <location>
        <begin position="1105"/>
        <end position="1129"/>
    </location>
</feature>
<dbReference type="FunCoup" id="R7V049">
    <property type="interactions" value="96"/>
</dbReference>
<keyword evidence="4 11" id="KW-0812">Transmembrane</keyword>
<evidence type="ECO:0000313" key="16">
    <source>
        <dbReference type="Proteomes" id="UP000014760"/>
    </source>
</evidence>
<evidence type="ECO:0000256" key="7">
    <source>
        <dbReference type="ARBA" id="ARBA00023065"/>
    </source>
</evidence>
<dbReference type="HOGENOM" id="CLU_276736_0_0_1"/>
<dbReference type="InterPro" id="IPR001873">
    <property type="entry name" value="ENaC"/>
</dbReference>
<dbReference type="Pfam" id="PF00858">
    <property type="entry name" value="ASC"/>
    <property type="match status" value="2"/>
</dbReference>
<dbReference type="EnsemblMetazoa" id="CapteT204744">
    <property type="protein sequence ID" value="CapteP204744"/>
    <property type="gene ID" value="CapteG204744"/>
</dbReference>
<sequence>MSEPDNWYQELRESGADPEKQTNGRSGRKKPPSGLGHQEDKTNKQEKTSKVDKSEYVKPPPPSSKNVGGQEEELKWKALLFEYSQSTSLHGVRFIAESSRFVLRRILWFFILAAALGFFIYYMYTRVDYFLQYNKNVNVEVNYLNQVRFPPVTFCNQNPFRMTPVAKYGWYDMIKKYIYTSAASGALTPNLLAMTQFYSLIQRRLGLAWKVQPYTWDSDAPGYIGQDDSSVCLYHDGSKWILALSHKCSFGDKLGNVPTMTMSSFSFFKKFAMTIGRDQYRGSTVYGFVADPSLNPLNITSSDWTLKISGVDTVVSGVSFTCTTQYMGVWDSTNASIINGLSLGTMYDIAGPEKEDFIQNCVWKGSQCLDSDITVRHTDMGKCYTFISSDMFIEQSGPGFGLSLTANIEQYEYTQSTDEGIGIKLLMHESDDVPLMKERGTAVSPGLYSFISVETTQVENLPPDWGTCGTKPLDYYPEGNYSIARCKVDCETEFVANIKGCDCRDYYMPDVGGSPSMCDVGAYVECAKPAIDNLRAAGNYCSCPTPCITDTYVPTTSFSIVLSEVGETQDNKTLQLKEKLIKARETTYRVVQDKYKETMRVFHLLQQGIQWMSRFGHASLESLEQEHTDLKQLAVYIQADCIAMRNTISDALTHIEENIYRPIIDFSHFYTNQLTLKNDELQKMLHTTENGIKSNPASYVTEASKVVWNMYSALRESMKVFKDNLQPDLYNEVNSMSTISTFRIKDTLIDDIIDLVGKACTWCTTSSSQSILSKLKNEVRNRVNSNLASEINRARQKLENAYDPYLVNLAALESGYNVDDREDYDWYIGNVTTSLRSGSELLESALEFTREAMRYLTSLYNFAWDVKCQAQFPKVIAEYETNHIVIKGILEEMTQYLDTTWDGIDSDRLSYINGNLSLEAVGNGVKFSEIKSTVNGKKVRLDSSLNDRLLGVEELRNQMDSMNYVFSMLVTNSYMVSNSMYWQKFGITAPSFDAPGTTNINGINVPNSDYRMQQNAAAKSFWQGIEDDLTAMVSNLQRQYDLLSSEIANSEVYFDDYIEGNSLNSAFYTNNFLQVELFYKELTERKVSQQKAYEFANLLSELGGLMGLLLGASVLSIFEIIDLCVYNFFRKVMKSRDDKVKPSSEIGWN</sequence>
<dbReference type="PRINTS" id="PR01078">
    <property type="entry name" value="AMINACHANNEL"/>
</dbReference>
<evidence type="ECO:0000256" key="10">
    <source>
        <dbReference type="ARBA" id="ARBA00023303"/>
    </source>
</evidence>
<dbReference type="Gene3D" id="1.10.287.770">
    <property type="entry name" value="YojJ-like"/>
    <property type="match status" value="1"/>
</dbReference>
<dbReference type="GO" id="GO:0005886">
    <property type="term" value="C:plasma membrane"/>
    <property type="evidence" value="ECO:0007669"/>
    <property type="project" value="TreeGrafter"/>
</dbReference>
<feature type="compositionally biased region" description="Basic and acidic residues" evidence="12">
    <location>
        <begin position="37"/>
        <end position="56"/>
    </location>
</feature>
<evidence type="ECO:0000256" key="2">
    <source>
        <dbReference type="ARBA" id="ARBA00022448"/>
    </source>
</evidence>
<dbReference type="Gene3D" id="2.60.470.10">
    <property type="entry name" value="Acid-sensing ion channels like domains"/>
    <property type="match status" value="1"/>
</dbReference>
<keyword evidence="5 13" id="KW-1133">Transmembrane helix</keyword>
<keyword evidence="2 11" id="KW-0813">Transport</keyword>
<keyword evidence="16" id="KW-1185">Reference proteome</keyword>
<feature type="compositionally biased region" description="Basic and acidic residues" evidence="12">
    <location>
        <begin position="10"/>
        <end position="22"/>
    </location>
</feature>
<organism evidence="14">
    <name type="scientific">Capitella teleta</name>
    <name type="common">Polychaete worm</name>
    <dbReference type="NCBI Taxonomy" id="283909"/>
    <lineage>
        <taxon>Eukaryota</taxon>
        <taxon>Metazoa</taxon>
        <taxon>Spiralia</taxon>
        <taxon>Lophotrochozoa</taxon>
        <taxon>Annelida</taxon>
        <taxon>Polychaeta</taxon>
        <taxon>Sedentaria</taxon>
        <taxon>Scolecida</taxon>
        <taxon>Capitellidae</taxon>
        <taxon>Capitella</taxon>
    </lineage>
</organism>
<dbReference type="Proteomes" id="UP000014760">
    <property type="component" value="Unassembled WGS sequence"/>
</dbReference>
<comment type="subcellular location">
    <subcellularLocation>
        <location evidence="1">Membrane</location>
        <topology evidence="1">Multi-pass membrane protein</topology>
    </subcellularLocation>
</comment>
<evidence type="ECO:0000256" key="3">
    <source>
        <dbReference type="ARBA" id="ARBA00022461"/>
    </source>
</evidence>
<dbReference type="STRING" id="283909.R7V049"/>
<gene>
    <name evidence="14" type="ORF">CAPTEDRAFT_204744</name>
</gene>
<dbReference type="PANTHER" id="PTHR11690">
    <property type="entry name" value="AMILORIDE-SENSITIVE SODIUM CHANNEL-RELATED"/>
    <property type="match status" value="1"/>
</dbReference>
<keyword evidence="8 13" id="KW-0472">Membrane</keyword>
<protein>
    <submittedName>
        <fullName evidence="14 15">Uncharacterized protein</fullName>
    </submittedName>
</protein>
<evidence type="ECO:0000256" key="9">
    <source>
        <dbReference type="ARBA" id="ARBA00023201"/>
    </source>
</evidence>
<proteinExistence type="inferred from homology"/>
<evidence type="ECO:0000256" key="13">
    <source>
        <dbReference type="SAM" id="Phobius"/>
    </source>
</evidence>
<accession>R7V049</accession>
<keyword evidence="9 11" id="KW-0739">Sodium transport</keyword>
<dbReference type="PANTHER" id="PTHR11690:SF293">
    <property type="entry name" value="ACID-SENSING ION CHANNEL 1"/>
    <property type="match status" value="1"/>
</dbReference>
<keyword evidence="3 11" id="KW-0894">Sodium channel</keyword>
<feature type="region of interest" description="Disordered" evidence="12">
    <location>
        <begin position="1"/>
        <end position="70"/>
    </location>
</feature>
<reference evidence="14 16" key="2">
    <citation type="journal article" date="2013" name="Nature">
        <title>Insights into bilaterian evolution from three spiralian genomes.</title>
        <authorList>
            <person name="Simakov O."/>
            <person name="Marletaz F."/>
            <person name="Cho S.J."/>
            <person name="Edsinger-Gonzales E."/>
            <person name="Havlak P."/>
            <person name="Hellsten U."/>
            <person name="Kuo D.H."/>
            <person name="Larsson T."/>
            <person name="Lv J."/>
            <person name="Arendt D."/>
            <person name="Savage R."/>
            <person name="Osoegawa K."/>
            <person name="de Jong P."/>
            <person name="Grimwood J."/>
            <person name="Chapman J.A."/>
            <person name="Shapiro H."/>
            <person name="Aerts A."/>
            <person name="Otillar R.P."/>
            <person name="Terry A.Y."/>
            <person name="Boore J.L."/>
            <person name="Grigoriev I.V."/>
            <person name="Lindberg D.R."/>
            <person name="Seaver E.C."/>
            <person name="Weisblat D.A."/>
            <person name="Putnam N.H."/>
            <person name="Rokhsar D.S."/>
        </authorList>
    </citation>
    <scope>NUCLEOTIDE SEQUENCE</scope>
    <source>
        <strain evidence="14 16">I ESC-2004</strain>
    </source>
</reference>
<dbReference type="EMBL" id="KB296161">
    <property type="protein sequence ID" value="ELU12198.1"/>
    <property type="molecule type" value="Genomic_DNA"/>
</dbReference>
<evidence type="ECO:0000256" key="12">
    <source>
        <dbReference type="SAM" id="MobiDB-lite"/>
    </source>
</evidence>
<name>R7V049_CAPTE</name>
<evidence type="ECO:0000313" key="15">
    <source>
        <dbReference type="EnsemblMetazoa" id="CapteP204744"/>
    </source>
</evidence>
<comment type="similarity">
    <text evidence="11">Belongs to the amiloride-sensitive sodium channel (TC 1.A.6) family.</text>
</comment>
<keyword evidence="10 11" id="KW-0407">Ion channel</keyword>
<feature type="transmembrane region" description="Helical" evidence="13">
    <location>
        <begin position="106"/>
        <end position="124"/>
    </location>
</feature>
<reference evidence="15" key="3">
    <citation type="submission" date="2015-06" db="UniProtKB">
        <authorList>
            <consortium name="EnsemblMetazoa"/>
        </authorList>
    </citation>
    <scope>IDENTIFICATION</scope>
</reference>
<evidence type="ECO:0000256" key="11">
    <source>
        <dbReference type="RuleBase" id="RU000679"/>
    </source>
</evidence>
<dbReference type="OrthoDB" id="6109890at2759"/>
<reference evidence="16" key="1">
    <citation type="submission" date="2012-12" db="EMBL/GenBank/DDBJ databases">
        <authorList>
            <person name="Hellsten U."/>
            <person name="Grimwood J."/>
            <person name="Chapman J.A."/>
            <person name="Shapiro H."/>
            <person name="Aerts A."/>
            <person name="Otillar R.P."/>
            <person name="Terry A.Y."/>
            <person name="Boore J.L."/>
            <person name="Simakov O."/>
            <person name="Marletaz F."/>
            <person name="Cho S.-J."/>
            <person name="Edsinger-Gonzales E."/>
            <person name="Havlak P."/>
            <person name="Kuo D.-H."/>
            <person name="Larsson T."/>
            <person name="Lv J."/>
            <person name="Arendt D."/>
            <person name="Savage R."/>
            <person name="Osoegawa K."/>
            <person name="de Jong P."/>
            <person name="Lindberg D.R."/>
            <person name="Seaver E.C."/>
            <person name="Weisblat D.A."/>
            <person name="Putnam N.H."/>
            <person name="Grigoriev I.V."/>
            <person name="Rokhsar D.S."/>
        </authorList>
    </citation>
    <scope>NUCLEOTIDE SEQUENCE</scope>
    <source>
        <strain evidence="16">I ESC-2004</strain>
    </source>
</reference>
<dbReference type="OMA" id="REIEYEC"/>
<evidence type="ECO:0000313" key="14">
    <source>
        <dbReference type="EMBL" id="ELU12198.1"/>
    </source>
</evidence>
<keyword evidence="6" id="KW-0915">Sodium</keyword>
<dbReference type="EMBL" id="AMQN01000833">
    <property type="status" value="NOT_ANNOTATED_CDS"/>
    <property type="molecule type" value="Genomic_DNA"/>
</dbReference>
<dbReference type="GO" id="GO:0015280">
    <property type="term" value="F:ligand-gated sodium channel activity"/>
    <property type="evidence" value="ECO:0007669"/>
    <property type="project" value="TreeGrafter"/>
</dbReference>
<evidence type="ECO:0000256" key="8">
    <source>
        <dbReference type="ARBA" id="ARBA00023136"/>
    </source>
</evidence>
<keyword evidence="7 11" id="KW-0406">Ion transport</keyword>
<evidence type="ECO:0000256" key="4">
    <source>
        <dbReference type="ARBA" id="ARBA00022692"/>
    </source>
</evidence>
<dbReference type="AlphaFoldDB" id="R7V049"/>